<feature type="transmembrane region" description="Helical" evidence="5">
    <location>
        <begin position="104"/>
        <end position="130"/>
    </location>
</feature>
<dbReference type="RefSeq" id="WP_282010338.1">
    <property type="nucleotide sequence ID" value="NZ_OX336137.1"/>
</dbReference>
<name>A0ABN8VVY5_9BACT</name>
<dbReference type="Pfam" id="PF00939">
    <property type="entry name" value="Na_sulph_symp"/>
    <property type="match status" value="1"/>
</dbReference>
<feature type="transmembrane region" description="Helical" evidence="5">
    <location>
        <begin position="334"/>
        <end position="360"/>
    </location>
</feature>
<evidence type="ECO:0000313" key="6">
    <source>
        <dbReference type="EMBL" id="CAI2717396.1"/>
    </source>
</evidence>
<organism evidence="6 7">
    <name type="scientific">Nitrospina watsonii</name>
    <dbReference type="NCBI Taxonomy" id="1323948"/>
    <lineage>
        <taxon>Bacteria</taxon>
        <taxon>Pseudomonadati</taxon>
        <taxon>Nitrospinota/Tectimicrobiota group</taxon>
        <taxon>Nitrospinota</taxon>
        <taxon>Nitrospinia</taxon>
        <taxon>Nitrospinales</taxon>
        <taxon>Nitrospinaceae</taxon>
        <taxon>Nitrospina</taxon>
    </lineage>
</organism>
<keyword evidence="2 5" id="KW-0812">Transmembrane</keyword>
<dbReference type="EMBL" id="OX336137">
    <property type="protein sequence ID" value="CAI2717396.1"/>
    <property type="molecule type" value="Genomic_DNA"/>
</dbReference>
<accession>A0ABN8VVY5</accession>
<sequence>MNESPKIFIDRRPLWIVAFDRLRRGIVVAILFALFVVFLNQDAPAGLTPEAYKVLCLFGLCVALWSSNVIPLSVTSLFVIGAVPLLDIMDASQVYAFFGNKAVFFILGAFILSGSMIACGLSVRLSLWVIENWGHDPRKLMASIYLLGAVGSCFMSEHAVAAMLFPIVTEIVSALQLAPGRSQYGKMLYFALGWGCIIGGATTVLGGGRVPLAVEMLEKGTENEHTLGILQYSVLSFPVIPVLLICGWVVLGFLFKAEAVDVTPALDTLERKALGLGKISYKEMGVGAVMAVTLFFWFAFGDTFGIANIAIMAIVALFVLNLITWQAVEPHVNWAIILMYGGAICLGEVMAESGAALWLAEQLFHGWIQSPTAFLLILAMLSVLFTTFMSNSAVIAILLPPALTLCQTYEISPVVATMTVILPSNFAFILPIATPASALAYSSRYIPLGDMVRAGLLLSALGMGCYLLLLWGYWPLIGFV</sequence>
<dbReference type="Proteomes" id="UP001157733">
    <property type="component" value="Chromosome"/>
</dbReference>
<feature type="transmembrane region" description="Helical" evidence="5">
    <location>
        <begin position="229"/>
        <end position="255"/>
    </location>
</feature>
<evidence type="ECO:0000256" key="5">
    <source>
        <dbReference type="SAM" id="Phobius"/>
    </source>
</evidence>
<feature type="transmembrane region" description="Helical" evidence="5">
    <location>
        <begin position="21"/>
        <end position="39"/>
    </location>
</feature>
<proteinExistence type="predicted"/>
<feature type="transmembrane region" description="Helical" evidence="5">
    <location>
        <begin position="142"/>
        <end position="167"/>
    </location>
</feature>
<keyword evidence="4 5" id="KW-0472">Membrane</keyword>
<feature type="transmembrane region" description="Helical" evidence="5">
    <location>
        <begin position="372"/>
        <end position="399"/>
    </location>
</feature>
<comment type="subcellular location">
    <subcellularLocation>
        <location evidence="1">Membrane</location>
        <topology evidence="1">Multi-pass membrane protein</topology>
    </subcellularLocation>
</comment>
<protein>
    <submittedName>
        <fullName evidence="6">Anion transporter, sodium symporter</fullName>
    </submittedName>
</protein>
<keyword evidence="7" id="KW-1185">Reference proteome</keyword>
<feature type="transmembrane region" description="Helical" evidence="5">
    <location>
        <begin position="187"/>
        <end position="208"/>
    </location>
</feature>
<evidence type="ECO:0000313" key="7">
    <source>
        <dbReference type="Proteomes" id="UP001157733"/>
    </source>
</evidence>
<keyword evidence="3 5" id="KW-1133">Transmembrane helix</keyword>
<dbReference type="PANTHER" id="PTHR10283">
    <property type="entry name" value="SOLUTE CARRIER FAMILY 13 MEMBER"/>
    <property type="match status" value="1"/>
</dbReference>
<evidence type="ECO:0000256" key="4">
    <source>
        <dbReference type="ARBA" id="ARBA00023136"/>
    </source>
</evidence>
<feature type="transmembrane region" description="Helical" evidence="5">
    <location>
        <begin position="284"/>
        <end position="300"/>
    </location>
</feature>
<gene>
    <name evidence="6" type="ORF">NSPWAT_0537</name>
</gene>
<feature type="transmembrane region" description="Helical" evidence="5">
    <location>
        <begin position="454"/>
        <end position="474"/>
    </location>
</feature>
<evidence type="ECO:0000256" key="1">
    <source>
        <dbReference type="ARBA" id="ARBA00004141"/>
    </source>
</evidence>
<dbReference type="InterPro" id="IPR001898">
    <property type="entry name" value="SLC13A/DASS"/>
</dbReference>
<reference evidence="6 7" key="1">
    <citation type="submission" date="2022-09" db="EMBL/GenBank/DDBJ databases">
        <authorList>
            <person name="Kop L."/>
        </authorList>
    </citation>
    <scope>NUCLEOTIDE SEQUENCE [LARGE SCALE GENOMIC DNA]</scope>
    <source>
        <strain evidence="6 7">347</strain>
    </source>
</reference>
<dbReference type="PANTHER" id="PTHR10283:SF82">
    <property type="entry name" value="SOLUTE CARRIER FAMILY 13 MEMBER 2"/>
    <property type="match status" value="1"/>
</dbReference>
<evidence type="ECO:0000256" key="3">
    <source>
        <dbReference type="ARBA" id="ARBA00022989"/>
    </source>
</evidence>
<feature type="transmembrane region" description="Helical" evidence="5">
    <location>
        <begin position="307"/>
        <end position="328"/>
    </location>
</feature>
<evidence type="ECO:0000256" key="2">
    <source>
        <dbReference type="ARBA" id="ARBA00022692"/>
    </source>
</evidence>